<proteinExistence type="predicted"/>
<reference evidence="1 2" key="1">
    <citation type="submission" date="2016-10" db="EMBL/GenBank/DDBJ databases">
        <title>Complete Genome Sequence of Peptococcaceae strain DCMF.</title>
        <authorList>
            <person name="Edwards R.J."/>
            <person name="Holland S.I."/>
            <person name="Deshpande N.P."/>
            <person name="Wong Y.K."/>
            <person name="Ertan H."/>
            <person name="Manefield M."/>
            <person name="Russell T.L."/>
            <person name="Lee M.J."/>
        </authorList>
    </citation>
    <scope>NUCLEOTIDE SEQUENCE [LARGE SCALE GENOMIC DNA]</scope>
    <source>
        <strain evidence="1 2">DCMF</strain>
    </source>
</reference>
<dbReference type="InterPro" id="IPR021508">
    <property type="entry name" value="Gp17-like"/>
</dbReference>
<evidence type="ECO:0000313" key="1">
    <source>
        <dbReference type="EMBL" id="ATW27945.1"/>
    </source>
</evidence>
<keyword evidence="2" id="KW-1185">Reference proteome</keyword>
<dbReference type="KEGG" id="fwa:DCMF_27175"/>
<gene>
    <name evidence="1" type="ORF">DCMF_27175</name>
</gene>
<dbReference type="OrthoDB" id="2988606at2"/>
<dbReference type="Gene3D" id="3.30.2000.30">
    <property type="match status" value="1"/>
</dbReference>
<name>A0A3G1L0E2_FORW1</name>
<evidence type="ECO:0000313" key="2">
    <source>
        <dbReference type="Proteomes" id="UP000323521"/>
    </source>
</evidence>
<organism evidence="1 2">
    <name type="scientific">Formimonas warabiya</name>
    <dbReference type="NCBI Taxonomy" id="1761012"/>
    <lineage>
        <taxon>Bacteria</taxon>
        <taxon>Bacillati</taxon>
        <taxon>Bacillota</taxon>
        <taxon>Clostridia</taxon>
        <taxon>Eubacteriales</taxon>
        <taxon>Peptococcaceae</taxon>
        <taxon>Candidatus Formimonas</taxon>
    </lineage>
</organism>
<sequence length="132" mass="14619">MRIEDALYTHLSSYAGLSALVSSRIHPVIVPQEGILPAVTYHKVSGQRVHTFQADPGVAQPRFRISSWASGYSEAKDVADQIRNALQDFSGVMGGTGGVPVPSVRLENERDKYECETGRYHVDVDFTIFHEE</sequence>
<accession>A0A3G1L0E2</accession>
<dbReference type="InterPro" id="IPR053745">
    <property type="entry name" value="Viral_Tail_Comp_sf"/>
</dbReference>
<dbReference type="RefSeq" id="WP_148137336.1">
    <property type="nucleotide sequence ID" value="NZ_CP017634.1"/>
</dbReference>
<evidence type="ECO:0008006" key="3">
    <source>
        <dbReference type="Google" id="ProtNLM"/>
    </source>
</evidence>
<dbReference type="Pfam" id="PF11367">
    <property type="entry name" value="Tail_completion_gp17"/>
    <property type="match status" value="1"/>
</dbReference>
<dbReference type="AlphaFoldDB" id="A0A3G1L0E2"/>
<protein>
    <recommendedName>
        <fullName evidence="3">DUF3168 domain-containing protein</fullName>
    </recommendedName>
</protein>
<dbReference type="EMBL" id="CP017634">
    <property type="protein sequence ID" value="ATW27945.1"/>
    <property type="molecule type" value="Genomic_DNA"/>
</dbReference>
<dbReference type="Proteomes" id="UP000323521">
    <property type="component" value="Chromosome"/>
</dbReference>